<dbReference type="EMBL" id="CP039339">
    <property type="protein sequence ID" value="QCX50391.1"/>
    <property type="molecule type" value="Genomic_DNA"/>
</dbReference>
<accession>A0AA92EFL8</accession>
<evidence type="ECO:0000313" key="2">
    <source>
        <dbReference type="Proteomes" id="UP000310553"/>
    </source>
</evidence>
<organism evidence="1 2">
    <name type="scientific">Ralstonia solanacearum</name>
    <name type="common">Pseudomonas solanacearum</name>
    <dbReference type="NCBI Taxonomy" id="305"/>
    <lineage>
        <taxon>Bacteria</taxon>
        <taxon>Pseudomonadati</taxon>
        <taxon>Pseudomonadota</taxon>
        <taxon>Betaproteobacteria</taxon>
        <taxon>Burkholderiales</taxon>
        <taxon>Burkholderiaceae</taxon>
        <taxon>Ralstonia</taxon>
        <taxon>Ralstonia solanacearum species complex</taxon>
    </lineage>
</organism>
<dbReference type="GO" id="GO:0005509">
    <property type="term" value="F:calcium ion binding"/>
    <property type="evidence" value="ECO:0007669"/>
    <property type="project" value="InterPro"/>
</dbReference>
<sequence length="431" mass="45380">MIKIILEAGNTLAESMKGGLDMSNNNAGSTDHTAGLLGLAGVVLGLVQKFDDPFMRSLSTALGINVGALGTILGVIQLVEAVQRYEATVTGPSTAAERAEALDNLADKTAGAVASIGGAIAAVPGGQMLGLAIWLGASLAQQSMNGNMQRSYRIITDELASLLGANNDYISATRVQPRRDPLTLDLDGDGLETISSAASRILFDHDGDGVKNGTGWISPDDGFLVLDRNGNGSIDNGTELFGDSTSLSSGGKASDGFSALRDQDTNSDGIVDKLDLNWNKLRVWRDVNQDGTSQPSELFTLDELGIVSLKTQPQTNSQVLADGNRIADIGSYTRADGSSMIVGDVGEMADIDFSEDTFYRDYGNSIPIRQDVRGLPDMLGSGRIRDLREAASLDTPAGAALREALTAYATAESRQAQLAVLDTLLIRHQLT</sequence>
<dbReference type="InterPro" id="IPR028974">
    <property type="entry name" value="TSP_type-3_rpt"/>
</dbReference>
<name>A0AA92EFL8_RALSL</name>
<dbReference type="AlphaFoldDB" id="A0AA92EFL8"/>
<gene>
    <name evidence="1" type="ORF">E7Z57_15640</name>
</gene>
<evidence type="ECO:0000313" key="1">
    <source>
        <dbReference type="EMBL" id="QCX50391.1"/>
    </source>
</evidence>
<protein>
    <submittedName>
        <fullName evidence="1">Uncharacterized protein</fullName>
    </submittedName>
</protein>
<dbReference type="SUPFAM" id="SSF103647">
    <property type="entry name" value="TSP type-3 repeat"/>
    <property type="match status" value="1"/>
</dbReference>
<proteinExistence type="predicted"/>
<reference evidence="1 2" key="1">
    <citation type="submission" date="2019-04" db="EMBL/GenBank/DDBJ databases">
        <title>Complete Genome of UW386 and Higher Quality Genome of UW700.</title>
        <authorList>
            <person name="Jacobs J."/>
            <person name="Perez A."/>
            <person name="Steidl O."/>
            <person name="Allen C."/>
        </authorList>
    </citation>
    <scope>NUCLEOTIDE SEQUENCE [LARGE SCALE GENOMIC DNA]</scope>
    <source>
        <strain evidence="1 2">UW386</strain>
    </source>
</reference>
<dbReference type="PANTHER" id="PTHR39431:SF1">
    <property type="entry name" value="FRPA_C-RELATED PROTEIN"/>
    <property type="match status" value="1"/>
</dbReference>
<dbReference type="Proteomes" id="UP000310553">
    <property type="component" value="Chromosome"/>
</dbReference>
<dbReference type="PANTHER" id="PTHR39431">
    <property type="entry name" value="FRPA/C-RELATED PROTEIN"/>
    <property type="match status" value="1"/>
</dbReference>